<gene>
    <name evidence="4" type="ORF">BD324DRAFT_682976</name>
</gene>
<dbReference type="GO" id="GO:0030466">
    <property type="term" value="P:silent mating-type cassette heterochromatin formation"/>
    <property type="evidence" value="ECO:0007669"/>
    <property type="project" value="TreeGrafter"/>
</dbReference>
<keyword evidence="1" id="KW-0863">Zinc-finger</keyword>
<dbReference type="EMBL" id="NBSH01000012">
    <property type="protein sequence ID" value="ORX35069.1"/>
    <property type="molecule type" value="Genomic_DNA"/>
</dbReference>
<protein>
    <recommendedName>
        <fullName evidence="3">GATA-type domain-containing protein</fullName>
    </recommendedName>
</protein>
<dbReference type="InterPro" id="IPR000679">
    <property type="entry name" value="Znf_GATA"/>
</dbReference>
<dbReference type="PROSITE" id="PS50114">
    <property type="entry name" value="GATA_ZN_FINGER_2"/>
    <property type="match status" value="1"/>
</dbReference>
<evidence type="ECO:0000256" key="1">
    <source>
        <dbReference type="PROSITE-ProRule" id="PRU00094"/>
    </source>
</evidence>
<name>A0A1Y1UAL7_9TREE</name>
<reference evidence="4 5" key="1">
    <citation type="submission" date="2017-03" db="EMBL/GenBank/DDBJ databases">
        <title>Widespread Adenine N6-methylation of Active Genes in Fungi.</title>
        <authorList>
            <consortium name="DOE Joint Genome Institute"/>
            <person name="Mondo S.J."/>
            <person name="Dannebaum R.O."/>
            <person name="Kuo R.C."/>
            <person name="Louie K.B."/>
            <person name="Bewick A.J."/>
            <person name="Labutti K."/>
            <person name="Haridas S."/>
            <person name="Kuo A."/>
            <person name="Salamov A."/>
            <person name="Ahrendt S.R."/>
            <person name="Lau R."/>
            <person name="Bowen B.P."/>
            <person name="Lipzen A."/>
            <person name="Sullivan W."/>
            <person name="Andreopoulos W.B."/>
            <person name="Clum A."/>
            <person name="Lindquist E."/>
            <person name="Daum C."/>
            <person name="Northen T.R."/>
            <person name="Ramamoorthy G."/>
            <person name="Schmitz R.J."/>
            <person name="Gryganskyi A."/>
            <person name="Culley D."/>
            <person name="Magnuson J."/>
            <person name="James T.Y."/>
            <person name="O'Malley M.A."/>
            <person name="Stajich J.E."/>
            <person name="Spatafora J.W."/>
            <person name="Visel A."/>
            <person name="Grigoriev I.V."/>
        </authorList>
    </citation>
    <scope>NUCLEOTIDE SEQUENCE [LARGE SCALE GENOMIC DNA]</scope>
    <source>
        <strain evidence="4 5">NRRL Y-17943</strain>
    </source>
</reference>
<dbReference type="STRING" id="4999.A0A1Y1UAL7"/>
<feature type="region of interest" description="Disordered" evidence="2">
    <location>
        <begin position="104"/>
        <end position="123"/>
    </location>
</feature>
<dbReference type="PANTHER" id="PTHR39147:SF1">
    <property type="entry name" value="PROTEIN SPT21"/>
    <property type="match status" value="1"/>
</dbReference>
<organism evidence="4 5">
    <name type="scientific">Kockovaella imperatae</name>
    <dbReference type="NCBI Taxonomy" id="4999"/>
    <lineage>
        <taxon>Eukaryota</taxon>
        <taxon>Fungi</taxon>
        <taxon>Dikarya</taxon>
        <taxon>Basidiomycota</taxon>
        <taxon>Agaricomycotina</taxon>
        <taxon>Tremellomycetes</taxon>
        <taxon>Tremellales</taxon>
        <taxon>Cuniculitremaceae</taxon>
        <taxon>Kockovaella</taxon>
    </lineage>
</organism>
<dbReference type="GO" id="GO:0008270">
    <property type="term" value="F:zinc ion binding"/>
    <property type="evidence" value="ECO:0007669"/>
    <property type="project" value="UniProtKB-KW"/>
</dbReference>
<keyword evidence="1" id="KW-0479">Metal-binding</keyword>
<dbReference type="GO" id="GO:0000183">
    <property type="term" value="P:rDNA heterochromatin formation"/>
    <property type="evidence" value="ECO:0007669"/>
    <property type="project" value="TreeGrafter"/>
</dbReference>
<dbReference type="Pfam" id="PF00320">
    <property type="entry name" value="GATA"/>
    <property type="match status" value="1"/>
</dbReference>
<evidence type="ECO:0000313" key="5">
    <source>
        <dbReference type="Proteomes" id="UP000193218"/>
    </source>
</evidence>
<dbReference type="PANTHER" id="PTHR39147">
    <property type="entry name" value="PROTEIN SPT21"/>
    <property type="match status" value="1"/>
</dbReference>
<feature type="domain" description="GATA-type" evidence="3">
    <location>
        <begin position="471"/>
        <end position="517"/>
    </location>
</feature>
<feature type="compositionally biased region" description="Low complexity" evidence="2">
    <location>
        <begin position="105"/>
        <end position="115"/>
    </location>
</feature>
<dbReference type="AlphaFoldDB" id="A0A1Y1UAL7"/>
<feature type="compositionally biased region" description="Low complexity" evidence="2">
    <location>
        <begin position="221"/>
        <end position="233"/>
    </location>
</feature>
<proteinExistence type="predicted"/>
<dbReference type="Proteomes" id="UP000193218">
    <property type="component" value="Unassembled WGS sequence"/>
</dbReference>
<feature type="region of interest" description="Disordered" evidence="2">
    <location>
        <begin position="443"/>
        <end position="472"/>
    </location>
</feature>
<dbReference type="GeneID" id="33560980"/>
<dbReference type="Gene3D" id="3.30.50.10">
    <property type="entry name" value="Erythroid Transcription Factor GATA-1, subunit A"/>
    <property type="match status" value="1"/>
</dbReference>
<dbReference type="RefSeq" id="XP_021869285.1">
    <property type="nucleotide sequence ID" value="XM_022019171.1"/>
</dbReference>
<evidence type="ECO:0000256" key="2">
    <source>
        <dbReference type="SAM" id="MobiDB-lite"/>
    </source>
</evidence>
<feature type="region of interest" description="Disordered" evidence="2">
    <location>
        <begin position="520"/>
        <end position="599"/>
    </location>
</feature>
<dbReference type="GO" id="GO:0006357">
    <property type="term" value="P:regulation of transcription by RNA polymerase II"/>
    <property type="evidence" value="ECO:0007669"/>
    <property type="project" value="TreeGrafter"/>
</dbReference>
<dbReference type="GO" id="GO:0043565">
    <property type="term" value="F:sequence-specific DNA binding"/>
    <property type="evidence" value="ECO:0007669"/>
    <property type="project" value="InterPro"/>
</dbReference>
<feature type="compositionally biased region" description="Pro residues" evidence="2">
    <location>
        <begin position="379"/>
        <end position="393"/>
    </location>
</feature>
<feature type="compositionally biased region" description="Low complexity" evidence="2">
    <location>
        <begin position="266"/>
        <end position="319"/>
    </location>
</feature>
<feature type="compositionally biased region" description="Pro residues" evidence="2">
    <location>
        <begin position="327"/>
        <end position="337"/>
    </location>
</feature>
<dbReference type="SUPFAM" id="SSF57716">
    <property type="entry name" value="Glucocorticoid receptor-like (DNA-binding domain)"/>
    <property type="match status" value="1"/>
</dbReference>
<dbReference type="InParanoid" id="A0A1Y1UAL7"/>
<feature type="compositionally biased region" description="Polar residues" evidence="2">
    <location>
        <begin position="461"/>
        <end position="471"/>
    </location>
</feature>
<sequence>MPPSPGKIHLLPIKVLYTIDTSNQSYVTVLQERQDVFVHSAVSSTTASTSSSPAQQTVAAGPMGSCYLKPTIRGICYASPECIPNTSKLDFSVYNLDPSLRPRSSHAFTPSSSSSGRSAPEDGSWTGKGFLSWALAEHGSGSTLIRGRLIQDEEFSQNESSGLGGLEGLMAAASRASQNNGERGWGLEVQISLKVLNPEGKDEFKGRREFEELLSRGTGLGSASSPGSSSTNSVALPPQGASVSRTEPIRRAASTAPSAPVRANGSAAMPLPPSSSSASTVRPSPGELKSSLPSSSNQASSSSNRLSLPPSQPSSSSIPMALTSSNGPPPSETPPPRQTQSPAHDRTNYSKTSTLGPPPPPSGPSLADRSSASKSRDITPPPAPRPRSPPPSTPSRKKLHDLLRYDGTMSPQLASQLAHNPMLLKLIKAIPANASAFASLNASHDANSGEDDKQSPAVETPTPSSTSTARVSTAMGCSNCGAMESELWRTKKLKDGSMKKVCNACGLYFNEFKRMRPPELWSGQAASDPPPAKKNKLEPEFPIRSSPRRHRPNGSMSGPVLPTAFESPKKRGRSGANKTPQPSPRMATRASSKLDGASTSGITGLNLAKAMEENNLFSPSIFSESPANVSTASVSAVGTDSTLATLPDAAAGGHVGEVDIEALLAQISAQPGGINLEALLGGATGADEFVEWFNSLEGDDKVPEQGHADTRQGHA</sequence>
<keyword evidence="5" id="KW-1185">Reference proteome</keyword>
<dbReference type="SMART" id="SM00401">
    <property type="entry name" value="ZnF_GATA"/>
    <property type="match status" value="1"/>
</dbReference>
<feature type="region of interest" description="Disordered" evidence="2">
    <location>
        <begin position="216"/>
        <end position="398"/>
    </location>
</feature>
<dbReference type="InterPro" id="IPR042403">
    <property type="entry name" value="Spt21/Ams2"/>
</dbReference>
<accession>A0A1Y1UAL7</accession>
<evidence type="ECO:0000313" key="4">
    <source>
        <dbReference type="EMBL" id="ORX35069.1"/>
    </source>
</evidence>
<comment type="caution">
    <text evidence="4">The sequence shown here is derived from an EMBL/GenBank/DDBJ whole genome shotgun (WGS) entry which is preliminary data.</text>
</comment>
<dbReference type="InterPro" id="IPR013088">
    <property type="entry name" value="Znf_NHR/GATA"/>
</dbReference>
<keyword evidence="1" id="KW-0862">Zinc</keyword>
<evidence type="ECO:0000259" key="3">
    <source>
        <dbReference type="PROSITE" id="PS50114"/>
    </source>
</evidence>
<dbReference type="CDD" id="cd00202">
    <property type="entry name" value="ZnF_GATA"/>
    <property type="match status" value="1"/>
</dbReference>
<dbReference type="OrthoDB" id="3199820at2759"/>